<dbReference type="InterPro" id="IPR040581">
    <property type="entry name" value="Thioredoxin_11"/>
</dbReference>
<evidence type="ECO:0000313" key="9">
    <source>
        <dbReference type="Proteomes" id="UP001108240"/>
    </source>
</evidence>
<dbReference type="PROSITE" id="PS50853">
    <property type="entry name" value="FN3"/>
    <property type="match status" value="1"/>
</dbReference>
<evidence type="ECO:0000256" key="1">
    <source>
        <dbReference type="ARBA" id="ARBA00022723"/>
    </source>
</evidence>
<accession>A0A9J8BZK3</accession>
<reference evidence="8" key="2">
    <citation type="submission" date="2025-09" db="UniProtKB">
        <authorList>
            <consortium name="Ensembl"/>
        </authorList>
    </citation>
    <scope>IDENTIFICATION</scope>
</reference>
<dbReference type="GeneTree" id="ENSGT00390000014380"/>
<dbReference type="Pfam" id="PF18078">
    <property type="entry name" value="Thioredoxin_11"/>
    <property type="match status" value="1"/>
</dbReference>
<name>A0A9J8BZK3_CYPCA</name>
<sequence>MRPDKITSPAPSSTSLQSDQSLDRPIMFNVGALGNESFTKKSAEEPFDRHISFRNDTLSPDISTLSATLLTEDHYKCPVCTEVFKDPVSIPCGHSYCKHCIEIYWSKPTQARAYACPQCRKRFRTRPVLNVNVALSKLIEELQKAGFSPALPVHCYAGPEDVACDICTEMKLKAVKSCLTCTASYCETHIRQHYTVPALQRHNLVEPFNLPHHIETTRMFRAEKELLEEMKGLTAKLTKLEATLRDKEAQAKRLCKGFEVHCNDFPSDVIEIAALGRPLSLGTLYESNSDSFSQNTFLWNENSIACMKVSLPRPQTEVKVLESDSLQERFRALETSPVLRARTLHGLLEVSGAAAFLNHPVQSQDQDRVTLHYRTTTRLDMISQRLLQEGAPVSVINATTATHVIIAVFYGAQAFFVFDSKNNISEKNTEMKKVVRKMTSLVCSDLHLDVKEKTKSLYDCSLYIDVGNWKSPVSFDKAVEIYGSLPTLLGSKGERAVPLKVWLYPLKKLNKSSVCAALSGVSETLMHQAENILEHLRIQIRICQNLMTSQTNLTVIMWFPALKDKLIEFSELLKEYKEDLQREITEMDEVIHVKDEKVKNKLQNILARHRQSPFSAEKTNKWLENKETELKTLNDCKAADITVVKSQAELQQIIGHSQMTRVMCLTLFSPEAKDLFLETLKQHIESHNTVQNDSRLLRPVSINQKVLIDVQLFIAAKEANDDTEQTKFIAASVSGDCFQEYSVQFYHAGTIMSRNVKLGLKPDPPQIAHIQHTNVSLKLNHLLNKSTERYVVEYGVVSNDGMDNTWKQIVYPEALKELHVLSGLEQDTEYQLRYAVADNQCMSNFSWIGNFKTASAARPGQPSVKMNRDVVTWLKAETDEDCPVLRYMVEYKEAGLEGWSSVQTQGPQCECNLTLPHSTCYSVRVSAVYEDITSKPSEETPVPVDVWSIDLSVRKSSILLEVLKLQRLKKPVELMGLTDEASEVKGFVQCLPYISQLRFTQPERISWEEWEKQKKLFLLNLCLQAALTDTPDNIETTVETLLSVEECERCYFLLDLCSHVKDYETQTGRSVLPALQPIYQSAPAVWSIKLSERKSSILLEVLKLQTEKKPVELRDWTDEESEVKGFLQCLPYISQLRFEQNVFNERRNMDAVQYLKNLIVAASVLNKNNRENITELFTSVCSYTSFPCNNENLDDSMYQIHQCEFLLNLYSHMKDYETQTGRSVLPALQPIYQSAPAVWSINLSERKSSILLEVLKLQTEKKPVELRDWTDEESEVKGFLQCLPYISQLRVSPPQKQEESFKDWEKRKRLYLLNLCLKAALFQDETLQTNMKILLSSVLYEKCDFLLDLCSHVKDYETQTGRSVLPALQPIYQSAPAVWSINLSERKSSILLEVLKLQTEIKPVELRDWTDEESEVKGFLQCLPYISQLSFYKDVIYFEKEKKSAFQFLLNLSLVASQSTGETFTELLTSVCSYTSFPCVENINYHIGQCDFLLDLCSHVKDYETQTGRSVLPALQPIYQSAPAVWSINLSERKSSILLEVLKLQTEKKPVELRDWTDEESEVKGFLQCLPYISQLRFNPPEKQNFEEWENRKRLFVLNHCLQAALYQKEIVEKTMKALLSSVNYEKSDFLLDIYSIMIVYESQTGRSVLPALQSIYQSAPAVWYIDISERKSSILLEVLKLQTEKKPVELKRWSDEEDDVRGFLQCLPYISQLRFYKDVLEEGEKKRSALLCLRNLIVWASQCILATGENSSELLTSVCSYTNFPCGKNYAYSNSVNENPTDQSGFLLDLYSHVKDYETQTGRSVLPALQPIYQSAPAVWSIKLSERKSSILLEVLKLQTEKKPVELRDWTDEESEVKGFLQCLPYISQLRFDDIFYRKTEPAVKFLLNLFVLASEIKANQGENYTELLTSVCSYTSFACSENSTNRQPDQCDFLLYLCSHVKDYETQTGRSVLPALQPIYQSAPAVWSIKLSERKSSILLEVLKLQTEKKPVELRDWTDEESEVKGFLQCLPYISQLRFAVPQNESWEKRKRLLILDLCLQAALLQKETIEETVKKLLSSVNYEKCDFLLDLCSHVKDYETQTGRSVLPALQPIYQSAPAVWSIKLSERKSSILLEVLKLQTEKKPVELTDWTDEESEVKGFLQCLPYISQLRFDDIFYRKTEPAVKFLLNLFDSASELKANKGENYTELLTSVCSYTSFPCSENSTNRHPDQCDFLLDLYSHVKDYETQTGRSVLPALQPIYQSAPAVWSIDLSERKSSILLEVLKLQTEKKPVELRDWTDEESEVKGFLQCLPYISQLRFHSFVGSEKNMSVKFLVNLIVSASEFKTTGENYTDLFTSVCSYRSFPFSENYTNRHTDQCDFLLDLCSHVKNYETQTGRSVLPALQPIYQSAPAVWSIKLSERKSSILLEVLKLQTEKKPVELRDWTDEESEVKGFLQCLPYISQLRFYLMTEPAVKFLLKLIVSASEFDTNQGENYTELLTSVCSYTSFPFDEDYLDDFEYQTDQCDFLLDLCSHVKDYETQTGRSVLPELQPIYQSAPAVWRIKLSERKSSILLEVLKLQTEKKPVELRDWTDEESEVKGFLQCLPYISQLRFDPCVFYEKKRSVQFLVNLIISASEFDKTTGENYTKLFTSVCSYRSFPFSENCTNRQADQCDFLLDLCSHVKNYETQTGRSVLPALQPIYQSAPAVWSINLSERKSSILLEVLKLQTEKKPVELRDWTDEESELKGFLQCLPYISQLRNAEQFIPSLCEVLGSRVKADQVTPLLQALDFTVTLSGKLPSSTCRSVGRVLGLSPSKLNLTLKPQAISFRGTRLLFKHIKHLQKLSLEDKMLVRMVRALRSFKGPVLLTTEELSLVTRDSKQSLSQILSNLTSLLRLLCVQCLDLTECKSEALSLTPLLGLQDPLSIRFCKETLQQLVSVVYEAQDEELTHCFLKKVSEDVTSCSLNWEVIHYLLQHQALNLKLDYRKSKITCEIRQLLPWLGTIHLKRLSPSFTLSIIMEIYETHFPQYVSSLMSSVKNYINLNGRVLDSVHCAALRFTLQHCNTVKLNLLWTSIPAEELERFLPLLSRDTQLSVDRLLLLKLLRCCSSSDLQQEAADVLLSALHHRLDFSCCSALDLTDTRKKQEHLKLTEKDCRIISSVLQKTQSIVKLILQDCELSDEALKQLWPILPQVQLSCSKALLLQFLACISKDGSQRGSLRSAEALSQALGGEMDLSHTQMDPRACEQLALFLEYSEGLTELDLSHCKLTDLCMEPLLPHLHKTQTLDLSHNNIKDESAKRIHSVVCTHSNLQTVRLFRNKISDRKQFIGDKRFEIW</sequence>
<evidence type="ECO:0000313" key="8">
    <source>
        <dbReference type="Ensembl" id="ENSCCRP00000158540.1"/>
    </source>
</evidence>
<dbReference type="SMART" id="SM00184">
    <property type="entry name" value="RING"/>
    <property type="match status" value="1"/>
</dbReference>
<dbReference type="Pfam" id="PF13516">
    <property type="entry name" value="LRR_6"/>
    <property type="match status" value="2"/>
</dbReference>
<reference evidence="8" key="1">
    <citation type="submission" date="2025-08" db="UniProtKB">
        <authorList>
            <consortium name="Ensembl"/>
        </authorList>
    </citation>
    <scope>IDENTIFICATION</scope>
</reference>
<evidence type="ECO:0000256" key="2">
    <source>
        <dbReference type="ARBA" id="ARBA00022771"/>
    </source>
</evidence>
<dbReference type="InterPro" id="IPR036116">
    <property type="entry name" value="FN3_sf"/>
</dbReference>
<dbReference type="InterPro" id="IPR048997">
    <property type="entry name" value="Stonustoxin-like_helical"/>
</dbReference>
<dbReference type="InterPro" id="IPR032675">
    <property type="entry name" value="LRR_dom_sf"/>
</dbReference>
<evidence type="ECO:0000256" key="5">
    <source>
        <dbReference type="SAM" id="Coils"/>
    </source>
</evidence>
<dbReference type="CDD" id="cd19802">
    <property type="entry name" value="Bbox1_TRIM8-like"/>
    <property type="match status" value="1"/>
</dbReference>
<dbReference type="Pfam" id="PF15227">
    <property type="entry name" value="zf-C3HC4_4"/>
    <property type="match status" value="1"/>
</dbReference>
<evidence type="ECO:0000256" key="4">
    <source>
        <dbReference type="PROSITE-ProRule" id="PRU00175"/>
    </source>
</evidence>
<dbReference type="PROSITE" id="PS00518">
    <property type="entry name" value="ZF_RING_1"/>
    <property type="match status" value="1"/>
</dbReference>
<keyword evidence="9" id="KW-1185">Reference proteome</keyword>
<dbReference type="Gene3D" id="1.20.58.1200">
    <property type="entry name" value="RNA silencing suppressor P21, N-terminal domain"/>
    <property type="match status" value="13"/>
</dbReference>
<dbReference type="PANTHER" id="PTHR31594">
    <property type="entry name" value="AIG1-TYPE G DOMAIN-CONTAINING PROTEIN"/>
    <property type="match status" value="1"/>
</dbReference>
<keyword evidence="5" id="KW-0175">Coiled coil</keyword>
<dbReference type="Gene3D" id="3.80.10.10">
    <property type="entry name" value="Ribonuclease Inhibitor"/>
    <property type="match status" value="1"/>
</dbReference>
<dbReference type="Ensembl" id="ENSCCRT00000190847.1">
    <property type="protein sequence ID" value="ENSCCRP00000158540.1"/>
    <property type="gene ID" value="ENSCCRG00000057716.1"/>
</dbReference>
<dbReference type="Pfam" id="PF21109">
    <property type="entry name" value="Stonustoxin_helical"/>
    <property type="match status" value="1"/>
</dbReference>
<keyword evidence="3" id="KW-0862">Zinc</keyword>
<protein>
    <submittedName>
        <fullName evidence="8">Uncharacterized protein</fullName>
    </submittedName>
</protein>
<dbReference type="SUPFAM" id="SSF52047">
    <property type="entry name" value="RNI-like"/>
    <property type="match status" value="1"/>
</dbReference>
<feature type="coiled-coil region" evidence="5">
    <location>
        <begin position="223"/>
        <end position="250"/>
    </location>
</feature>
<evidence type="ECO:0000256" key="3">
    <source>
        <dbReference type="ARBA" id="ARBA00022833"/>
    </source>
</evidence>
<dbReference type="Proteomes" id="UP001108240">
    <property type="component" value="Unplaced"/>
</dbReference>
<feature type="domain" description="Fibronectin type-III" evidence="7">
    <location>
        <begin position="855"/>
        <end position="947"/>
    </location>
</feature>
<dbReference type="InterPro" id="IPR003961">
    <property type="entry name" value="FN3_dom"/>
</dbReference>
<dbReference type="InterPro" id="IPR013783">
    <property type="entry name" value="Ig-like_fold"/>
</dbReference>
<keyword evidence="1" id="KW-0479">Metal-binding</keyword>
<dbReference type="PANTHER" id="PTHR31594:SF16">
    <property type="entry name" value="SI:CH211-281L24.3"/>
    <property type="match status" value="1"/>
</dbReference>
<dbReference type="InterPro" id="IPR001611">
    <property type="entry name" value="Leu-rich_rpt"/>
</dbReference>
<dbReference type="InterPro" id="IPR052090">
    <property type="entry name" value="Cytolytic_pore-forming_toxin"/>
</dbReference>
<evidence type="ECO:0000259" key="7">
    <source>
        <dbReference type="PROSITE" id="PS50853"/>
    </source>
</evidence>
<dbReference type="GO" id="GO:0008270">
    <property type="term" value="F:zinc ion binding"/>
    <property type="evidence" value="ECO:0007669"/>
    <property type="project" value="UniProtKB-KW"/>
</dbReference>
<dbReference type="PROSITE" id="PS51450">
    <property type="entry name" value="LRR"/>
    <property type="match status" value="1"/>
</dbReference>
<dbReference type="InterPro" id="IPR013083">
    <property type="entry name" value="Znf_RING/FYVE/PHD"/>
</dbReference>
<dbReference type="SUPFAM" id="SSF49265">
    <property type="entry name" value="Fibronectin type III"/>
    <property type="match status" value="1"/>
</dbReference>
<dbReference type="InterPro" id="IPR017907">
    <property type="entry name" value="Znf_RING_CS"/>
</dbReference>
<organism evidence="8 9">
    <name type="scientific">Cyprinus carpio carpio</name>
    <dbReference type="NCBI Taxonomy" id="630221"/>
    <lineage>
        <taxon>Eukaryota</taxon>
        <taxon>Metazoa</taxon>
        <taxon>Chordata</taxon>
        <taxon>Craniata</taxon>
        <taxon>Vertebrata</taxon>
        <taxon>Euteleostomi</taxon>
        <taxon>Actinopterygii</taxon>
        <taxon>Neopterygii</taxon>
        <taxon>Teleostei</taxon>
        <taxon>Ostariophysi</taxon>
        <taxon>Cypriniformes</taxon>
        <taxon>Cyprinidae</taxon>
        <taxon>Cyprininae</taxon>
        <taxon>Cyprinus</taxon>
    </lineage>
</organism>
<dbReference type="Gene3D" id="2.60.40.10">
    <property type="entry name" value="Immunoglobulins"/>
    <property type="match status" value="2"/>
</dbReference>
<keyword evidence="2 4" id="KW-0863">Zinc-finger</keyword>
<proteinExistence type="predicted"/>
<dbReference type="Gene3D" id="4.10.830.40">
    <property type="match status" value="1"/>
</dbReference>
<feature type="domain" description="RING-type" evidence="6">
    <location>
        <begin position="77"/>
        <end position="120"/>
    </location>
</feature>
<dbReference type="Gene3D" id="3.30.40.10">
    <property type="entry name" value="Zinc/RING finger domain, C3HC4 (zinc finger)"/>
    <property type="match status" value="1"/>
</dbReference>
<dbReference type="SUPFAM" id="SSF57850">
    <property type="entry name" value="RING/U-box"/>
    <property type="match status" value="1"/>
</dbReference>
<dbReference type="InterPro" id="IPR001841">
    <property type="entry name" value="Znf_RING"/>
</dbReference>
<dbReference type="PROSITE" id="PS50089">
    <property type="entry name" value="ZF_RING_2"/>
    <property type="match status" value="1"/>
</dbReference>
<evidence type="ECO:0000259" key="6">
    <source>
        <dbReference type="PROSITE" id="PS50089"/>
    </source>
</evidence>
<dbReference type="CDD" id="cd00063">
    <property type="entry name" value="FN3"/>
    <property type="match status" value="2"/>
</dbReference>